<dbReference type="PANTHER" id="PTHR32145">
    <property type="entry name" value="DIFLAVIN FLAVOPROTEIN A 2-RELATED"/>
    <property type="match status" value="1"/>
</dbReference>
<dbReference type="SUPFAM" id="SSF52218">
    <property type="entry name" value="Flavoproteins"/>
    <property type="match status" value="1"/>
</dbReference>
<dbReference type="SMART" id="SM00903">
    <property type="entry name" value="Flavin_Reduct"/>
    <property type="match status" value="1"/>
</dbReference>
<evidence type="ECO:0000256" key="1">
    <source>
        <dbReference type="ARBA" id="ARBA00001962"/>
    </source>
</evidence>
<dbReference type="GO" id="GO:0016651">
    <property type="term" value="F:oxidoreductase activity, acting on NAD(P)H"/>
    <property type="evidence" value="ECO:0007669"/>
    <property type="project" value="UniProtKB-ARBA"/>
</dbReference>
<dbReference type="Pfam" id="PF19583">
    <property type="entry name" value="ODP"/>
    <property type="match status" value="1"/>
</dbReference>
<comment type="caution">
    <text evidence="10">The sequence shown here is derived from an EMBL/GenBank/DDBJ whole genome shotgun (WGS) entry which is preliminary data.</text>
</comment>
<evidence type="ECO:0000256" key="2">
    <source>
        <dbReference type="ARBA" id="ARBA00001965"/>
    </source>
</evidence>
<comment type="cofactor">
    <cofactor evidence="1">
        <name>Fe cation</name>
        <dbReference type="ChEBI" id="CHEBI:24875"/>
    </cofactor>
</comment>
<sequence length="597" mass="66769">MLKKVTDTIFYVGANDHEVDLFEGQYVVPNGMAYNSYVILDDKVAVMDTIDASKTQEWLKNIASALGGRTPDYLVVQHMEPDHAASVEAFVNAWPQVTVVGNAKTFVMIHQFFPNLVMANTLEVKNLDTLSLGKHTLTFAFAPMVHWPEVMMTYDAYDKVLFSADGFGKFGALDADEPWDDEARRYFIGIVGKYGKQVQNILKVAATLDIQTICPLHGPVLNENLGHYIKLYDLWSSYTPETEGIVIAYTSVYGHTKEAVLLLEQELRKRGVPNVVVHDLARTDMAQAVSDAFRYEKLVLATTTYNADIFPYMRTFIDKLTERSYQKRTVAFIENGSWAPTAMRVMSQKLGCSKDLTIAENNVTILSALNEETRAKVVALAEELSASYTPVQVQDDFIDPTALFNIGYGLYVVTTNDGKKDNGLIVNTVTQVTNTPNRVAVTVNKLNYSCDTIAKTGVLNISTLSQDAPFAIFQRFGFQSGRDADKFEGFTHVQRSSNGLLFLDKYANAYISCKVIERLDLQTHIMFICDVTQCVNLSTLETMTYTYYQKNVKPKPETEKKGFVCKVCGYVYEGDTLPEDFICPLCKHGAADFEPIG</sequence>
<dbReference type="CDD" id="cd00350">
    <property type="entry name" value="rubredoxin_like"/>
    <property type="match status" value="1"/>
</dbReference>
<dbReference type="SMART" id="SM00849">
    <property type="entry name" value="Lactamase_B"/>
    <property type="match status" value="1"/>
</dbReference>
<dbReference type="Proteomes" id="UP000886796">
    <property type="component" value="Unassembled WGS sequence"/>
</dbReference>
<dbReference type="SUPFAM" id="SSF57802">
    <property type="entry name" value="Rubredoxin-like"/>
    <property type="match status" value="1"/>
</dbReference>
<gene>
    <name evidence="10" type="ORF">IAB74_08845</name>
</gene>
<organism evidence="10 11">
    <name type="scientific">Candidatus Faecousia excrementigallinarum</name>
    <dbReference type="NCBI Taxonomy" id="2840806"/>
    <lineage>
        <taxon>Bacteria</taxon>
        <taxon>Bacillati</taxon>
        <taxon>Bacillota</taxon>
        <taxon>Clostridia</taxon>
        <taxon>Eubacteriales</taxon>
        <taxon>Oscillospiraceae</taxon>
        <taxon>Faecousia</taxon>
    </lineage>
</organism>
<dbReference type="Gene3D" id="3.60.15.10">
    <property type="entry name" value="Ribonuclease Z/Hydroxyacylglutathione hydrolase-like"/>
    <property type="match status" value="1"/>
</dbReference>
<dbReference type="InterPro" id="IPR036866">
    <property type="entry name" value="RibonucZ/Hydroxyglut_hydro"/>
</dbReference>
<dbReference type="GO" id="GO:0005506">
    <property type="term" value="F:iron ion binding"/>
    <property type="evidence" value="ECO:0007669"/>
    <property type="project" value="InterPro"/>
</dbReference>
<reference evidence="10" key="2">
    <citation type="journal article" date="2021" name="PeerJ">
        <title>Extensive microbial diversity within the chicken gut microbiome revealed by metagenomics and culture.</title>
        <authorList>
            <person name="Gilroy R."/>
            <person name="Ravi A."/>
            <person name="Getino M."/>
            <person name="Pursley I."/>
            <person name="Horton D.L."/>
            <person name="Alikhan N.F."/>
            <person name="Baker D."/>
            <person name="Gharbi K."/>
            <person name="Hall N."/>
            <person name="Watson M."/>
            <person name="Adriaenssens E.M."/>
            <person name="Foster-Nyarko E."/>
            <person name="Jarju S."/>
            <person name="Secka A."/>
            <person name="Antonio M."/>
            <person name="Oren A."/>
            <person name="Chaudhuri R.R."/>
            <person name="La Ragione R."/>
            <person name="Hildebrand F."/>
            <person name="Pallen M.J."/>
        </authorList>
    </citation>
    <scope>NUCLEOTIDE SEQUENCE</scope>
    <source>
        <strain evidence="10">13361</strain>
    </source>
</reference>
<name>A0A9D1CNQ2_9FIRM</name>
<evidence type="ECO:0000256" key="3">
    <source>
        <dbReference type="ARBA" id="ARBA00006098"/>
    </source>
</evidence>
<evidence type="ECO:0000259" key="9">
    <source>
        <dbReference type="PROSITE" id="PS50903"/>
    </source>
</evidence>
<dbReference type="PANTHER" id="PTHR32145:SF20">
    <property type="entry name" value="FLAVOPROTEIN"/>
    <property type="match status" value="1"/>
</dbReference>
<evidence type="ECO:0000259" key="8">
    <source>
        <dbReference type="PROSITE" id="PS50902"/>
    </source>
</evidence>
<dbReference type="InterPro" id="IPR029039">
    <property type="entry name" value="Flavoprotein-like_sf"/>
</dbReference>
<dbReference type="PROSITE" id="PS50903">
    <property type="entry name" value="RUBREDOXIN_LIKE"/>
    <property type="match status" value="1"/>
</dbReference>
<keyword evidence="5" id="KW-0813">Transport</keyword>
<dbReference type="InterPro" id="IPR012349">
    <property type="entry name" value="Split_barrel_FMN-bd"/>
</dbReference>
<evidence type="ECO:0000256" key="7">
    <source>
        <dbReference type="ARBA" id="ARBA00025633"/>
    </source>
</evidence>
<dbReference type="Gene3D" id="2.30.110.10">
    <property type="entry name" value="Electron Transport, Fmn-binding Protein, Chain A"/>
    <property type="match status" value="1"/>
</dbReference>
<dbReference type="InterPro" id="IPR001279">
    <property type="entry name" value="Metallo-B-lactamas"/>
</dbReference>
<dbReference type="InterPro" id="IPR051285">
    <property type="entry name" value="NADH_oxidoreductase_modular"/>
</dbReference>
<dbReference type="InterPro" id="IPR024934">
    <property type="entry name" value="Rubredoxin-like_dom"/>
</dbReference>
<evidence type="ECO:0000256" key="5">
    <source>
        <dbReference type="ARBA" id="ARBA00022448"/>
    </source>
</evidence>
<dbReference type="Gene3D" id="2.20.28.10">
    <property type="match status" value="1"/>
</dbReference>
<dbReference type="CDD" id="cd07709">
    <property type="entry name" value="flavodiiron_proteins_MBL-fold"/>
    <property type="match status" value="1"/>
</dbReference>
<dbReference type="Gene3D" id="3.40.50.360">
    <property type="match status" value="1"/>
</dbReference>
<evidence type="ECO:0000256" key="4">
    <source>
        <dbReference type="ARBA" id="ARBA00007121"/>
    </source>
</evidence>
<dbReference type="InterPro" id="IPR008254">
    <property type="entry name" value="Flavodoxin/NO_synth"/>
</dbReference>
<dbReference type="Pfam" id="PF12724">
    <property type="entry name" value="Flavodoxin_5"/>
    <property type="match status" value="1"/>
</dbReference>
<dbReference type="InterPro" id="IPR026816">
    <property type="entry name" value="Flavodoxin_dom"/>
</dbReference>
<reference evidence="10" key="1">
    <citation type="submission" date="2020-10" db="EMBL/GenBank/DDBJ databases">
        <authorList>
            <person name="Gilroy R."/>
        </authorList>
    </citation>
    <scope>NUCLEOTIDE SEQUENCE</scope>
    <source>
        <strain evidence="10">13361</strain>
    </source>
</reference>
<dbReference type="SUPFAM" id="SSF50475">
    <property type="entry name" value="FMN-binding split barrel"/>
    <property type="match status" value="1"/>
</dbReference>
<dbReference type="SUPFAM" id="SSF56281">
    <property type="entry name" value="Metallo-hydrolase/oxidoreductase"/>
    <property type="match status" value="1"/>
</dbReference>
<accession>A0A9D1CNQ2</accession>
<feature type="domain" description="Flavodoxin-like" evidence="8">
    <location>
        <begin position="245"/>
        <end position="385"/>
    </location>
</feature>
<comment type="cofactor">
    <cofactor evidence="2">
        <name>Fe(3+)</name>
        <dbReference type="ChEBI" id="CHEBI:29034"/>
    </cofactor>
</comment>
<feature type="domain" description="Rubredoxin-like" evidence="9">
    <location>
        <begin position="560"/>
        <end position="596"/>
    </location>
</feature>
<proteinExistence type="inferred from homology"/>
<evidence type="ECO:0000313" key="11">
    <source>
        <dbReference type="Proteomes" id="UP000886796"/>
    </source>
</evidence>
<keyword evidence="6" id="KW-0249">Electron transport</keyword>
<comment type="function">
    <text evidence="7">Mediates electron transfer from NADH to oxygen, reducing it to water. This modular protein has 3 redox cofactors, in other organisms the same activity requires 2 or 3 proteins.</text>
</comment>
<dbReference type="EMBL" id="DVFK01000117">
    <property type="protein sequence ID" value="HIQ68599.1"/>
    <property type="molecule type" value="Genomic_DNA"/>
</dbReference>
<dbReference type="GO" id="GO:0010181">
    <property type="term" value="F:FMN binding"/>
    <property type="evidence" value="ECO:0007669"/>
    <property type="project" value="InterPro"/>
</dbReference>
<dbReference type="GO" id="GO:0016646">
    <property type="term" value="F:oxidoreductase activity, acting on the CH-NH group of donors, NAD or NADP as acceptor"/>
    <property type="evidence" value="ECO:0007669"/>
    <property type="project" value="UniProtKB-ARBA"/>
</dbReference>
<dbReference type="InterPro" id="IPR048574">
    <property type="entry name" value="RUBY_RBDX"/>
</dbReference>
<evidence type="ECO:0000313" key="10">
    <source>
        <dbReference type="EMBL" id="HIQ68599.1"/>
    </source>
</evidence>
<dbReference type="InterPro" id="IPR002563">
    <property type="entry name" value="Flavin_Rdtase-like_dom"/>
</dbReference>
<comment type="similarity">
    <text evidence="4">In the N-terminal section; belongs to the zinc metallo-hydrolase group 3 family.</text>
</comment>
<dbReference type="Pfam" id="PF21349">
    <property type="entry name" value="RUBY_RBDX"/>
    <property type="match status" value="1"/>
</dbReference>
<dbReference type="AlphaFoldDB" id="A0A9D1CNQ2"/>
<dbReference type="PROSITE" id="PS50902">
    <property type="entry name" value="FLAVODOXIN_LIKE"/>
    <property type="match status" value="1"/>
</dbReference>
<evidence type="ECO:0000256" key="6">
    <source>
        <dbReference type="ARBA" id="ARBA00022982"/>
    </source>
</evidence>
<protein>
    <submittedName>
        <fullName evidence="10">Flavin reductase</fullName>
    </submittedName>
</protein>
<dbReference type="Pfam" id="PF01613">
    <property type="entry name" value="Flavin_Reduct"/>
    <property type="match status" value="1"/>
</dbReference>
<comment type="similarity">
    <text evidence="3">In the C-terminal section; belongs to the flavodoxin reductase family.</text>
</comment>
<dbReference type="InterPro" id="IPR045761">
    <property type="entry name" value="ODP_dom"/>
</dbReference>